<keyword evidence="1" id="KW-0732">Signal</keyword>
<proteinExistence type="predicted"/>
<dbReference type="RefSeq" id="WP_135368249.1">
    <property type="nucleotide sequence ID" value="NZ_RKLX01000012.1"/>
</dbReference>
<gene>
    <name evidence="2" type="ORF">EGT51_08395</name>
</gene>
<comment type="caution">
    <text evidence="2">The sequence shown here is derived from an EMBL/GenBank/DDBJ whole genome shotgun (WGS) entry which is preliminary data.</text>
</comment>
<accession>A0A4Z0J9R2</accession>
<sequence>MKTIGIKGATLLMLLGAVAGSLAVTNASAMSKSAKQYLTSAKKADQKSSKTSKKIDKAFDKVGMRNLSALMADGSNGVVPGSPETNIFYTTKKVSLSNGTSKKVTLGKGSVVSGTVYQKGTFTVSSLNLSKKNQKKVFKGLSTKYPGSGLSTVNGTPLTKYTKNTAFAHNGVRNLPDLQQKGLQSYFDTDKANNPFITVTSDNYLNYYTTSYKKGNTANYSKISQSVKIKKFTRGSSNYTYYLAKPLKGFGTKKVKVGKKTLYKLKMSLGHVFMAADNFNHDADTFRITVNVGNKQFYVTLGDVAESYAYALQGHNYGSFSTSEAKSYIESLQ</sequence>
<reference evidence="2 3" key="1">
    <citation type="submission" date="2018-10" db="EMBL/GenBank/DDBJ databases">
        <title>Lactobacillus sp. R7 and Lactobacillus sp. R19 isolated from fermented mustard green product of Taiwan.</title>
        <authorList>
            <person name="Lin S.-T."/>
        </authorList>
    </citation>
    <scope>NUCLEOTIDE SEQUENCE [LARGE SCALE GENOMIC DNA]</scope>
    <source>
        <strain evidence="2 3">BCRC 81129</strain>
    </source>
</reference>
<keyword evidence="3" id="KW-1185">Reference proteome</keyword>
<evidence type="ECO:0008006" key="4">
    <source>
        <dbReference type="Google" id="ProtNLM"/>
    </source>
</evidence>
<evidence type="ECO:0000256" key="1">
    <source>
        <dbReference type="SAM" id="SignalP"/>
    </source>
</evidence>
<feature type="chain" id="PRO_5039543124" description="Surface layer protein A domain-containing protein" evidence="1">
    <location>
        <begin position="24"/>
        <end position="333"/>
    </location>
</feature>
<dbReference type="Proteomes" id="UP000297348">
    <property type="component" value="Unassembled WGS sequence"/>
</dbReference>
<dbReference type="OrthoDB" id="2269002at2"/>
<name>A0A4Z0J9R2_9LACO</name>
<dbReference type="EMBL" id="RKLX01000012">
    <property type="protein sequence ID" value="TGD18488.1"/>
    <property type="molecule type" value="Genomic_DNA"/>
</dbReference>
<evidence type="ECO:0000313" key="3">
    <source>
        <dbReference type="Proteomes" id="UP000297348"/>
    </source>
</evidence>
<organism evidence="2 3">
    <name type="scientific">Levilactobacillus suantsaiihabitans</name>
    <dbReference type="NCBI Taxonomy" id="2487722"/>
    <lineage>
        <taxon>Bacteria</taxon>
        <taxon>Bacillati</taxon>
        <taxon>Bacillota</taxon>
        <taxon>Bacilli</taxon>
        <taxon>Lactobacillales</taxon>
        <taxon>Lactobacillaceae</taxon>
        <taxon>Levilactobacillus</taxon>
    </lineage>
</organism>
<feature type="signal peptide" evidence="1">
    <location>
        <begin position="1"/>
        <end position="23"/>
    </location>
</feature>
<dbReference type="AlphaFoldDB" id="A0A4Z0J9R2"/>
<protein>
    <recommendedName>
        <fullName evidence="4">Surface layer protein A domain-containing protein</fullName>
    </recommendedName>
</protein>
<evidence type="ECO:0000313" key="2">
    <source>
        <dbReference type="EMBL" id="TGD18488.1"/>
    </source>
</evidence>